<evidence type="ECO:0000256" key="1">
    <source>
        <dbReference type="ARBA" id="ARBA00037957"/>
    </source>
</evidence>
<gene>
    <name evidence="2" type="primary">LOC115530038</name>
</gene>
<reference evidence="2" key="2">
    <citation type="submission" date="2025-09" db="UniProtKB">
        <authorList>
            <consortium name="Ensembl"/>
        </authorList>
    </citation>
    <scope>IDENTIFICATION</scope>
</reference>
<dbReference type="KEGG" id="gmh:115530038"/>
<evidence type="ECO:0000313" key="2">
    <source>
        <dbReference type="Ensembl" id="ENSGMOP00000047050.1"/>
    </source>
</evidence>
<organism evidence="2 3">
    <name type="scientific">Gadus morhua</name>
    <name type="common">Atlantic cod</name>
    <dbReference type="NCBI Taxonomy" id="8049"/>
    <lineage>
        <taxon>Eukaryota</taxon>
        <taxon>Metazoa</taxon>
        <taxon>Chordata</taxon>
        <taxon>Craniata</taxon>
        <taxon>Vertebrata</taxon>
        <taxon>Euteleostomi</taxon>
        <taxon>Actinopterygii</taxon>
        <taxon>Neopterygii</taxon>
        <taxon>Teleostei</taxon>
        <taxon>Neoteleostei</taxon>
        <taxon>Acanthomorphata</taxon>
        <taxon>Zeiogadaria</taxon>
        <taxon>Gadariae</taxon>
        <taxon>Gadiformes</taxon>
        <taxon>Gadoidei</taxon>
        <taxon>Gadidae</taxon>
        <taxon>Gadus</taxon>
    </lineage>
</organism>
<reference evidence="2" key="1">
    <citation type="submission" date="2025-08" db="UniProtKB">
        <authorList>
            <consortium name="Ensembl"/>
        </authorList>
    </citation>
    <scope>IDENTIFICATION</scope>
</reference>
<name>A0A8C5BJN8_GADMO</name>
<dbReference type="GeneID" id="115530038"/>
<dbReference type="Ensembl" id="ENSGMOT00000054372.1">
    <property type="protein sequence ID" value="ENSGMOP00000047050.1"/>
    <property type="gene ID" value="ENSGMOG00000029285.1"/>
</dbReference>
<dbReference type="PANTHER" id="PTHR14469:SF0">
    <property type="entry name" value="FAMILY WITH SEQUENCE SIMILARITY 113"/>
    <property type="match status" value="1"/>
</dbReference>
<dbReference type="AlphaFoldDB" id="A0A8C5BJN8"/>
<dbReference type="Proteomes" id="UP000694546">
    <property type="component" value="Chromosome 17"/>
</dbReference>
<accession>A0A8C5BJN8</accession>
<evidence type="ECO:0000313" key="3">
    <source>
        <dbReference type="Proteomes" id="UP000694546"/>
    </source>
</evidence>
<dbReference type="OrthoDB" id="9975373at2759"/>
<dbReference type="GeneTree" id="ENSGT00390000002231"/>
<sequence>MHSSTCSIILFVDGFKHFFKKTKAVNMLGFVTLNEASQLLHNKFVVILGGSVQRSMYKDLVLLLQKDTFLTSSQLKSKGEASFEHDGLVEGGSLGPLSNGPDYREVRQYRSEHHLVRYYFLSRVYSPYMESILEDLRGGLKPDLLVVNSSVCDVSSYRCSRDWLPQYLGNLHKFFEQLKAVTTDACIRVWILNTTGHLKLSLQGTAMEANLCSGMLARAYGLDVLDLHYHFRCLLPHGGPHGEPWDGRAQRWASALLLHHVAAAWGVAMSPPPLLGLRPASRAIRGPAGPAAFPSNHLPPFQWDHCQPIRRQLPSYNIPSNPGKGVPPLPCFWQRLPVMRRRDEFPSRLARVHPYQPPPWKVRPRPPHQPPPWKVLPPWQPYQPPPWKVLPPWQPYQPPPWKVLPPWQPYQPPPWKVLPPWQPYHPPTWQVRPPHHPPPWKVLPPRQPYQPPTWQVGPWQPYHPPPRQIMPPWQPYHPPTWKVRPPYQHPLPWKVRPMHPGGYW</sequence>
<protein>
    <submittedName>
        <fullName evidence="2">PC-esterase domain-containing protein 1A-like</fullName>
    </submittedName>
</protein>
<keyword evidence="3" id="KW-1185">Reference proteome</keyword>
<dbReference type="RefSeq" id="XP_030195078.1">
    <property type="nucleotide sequence ID" value="XM_030339218.1"/>
</dbReference>
<dbReference type="PANTHER" id="PTHR14469">
    <property type="entry name" value="SARCOMA ANTIGEN NY-SAR-23"/>
    <property type="match status" value="1"/>
</dbReference>
<comment type="similarity">
    <text evidence="1">Belongs to the PC-esterase family.</text>
</comment>
<proteinExistence type="inferred from homology"/>